<evidence type="ECO:0000313" key="1">
    <source>
        <dbReference type="EMBL" id="MBT0663765.1"/>
    </source>
</evidence>
<dbReference type="Proteomes" id="UP000811899">
    <property type="component" value="Unassembled WGS sequence"/>
</dbReference>
<name>A0AAW4L1T9_9BACT</name>
<dbReference type="RefSeq" id="WP_214170553.1">
    <property type="nucleotide sequence ID" value="NZ_JAHCVJ010000002.1"/>
</dbReference>
<evidence type="ECO:0000313" key="2">
    <source>
        <dbReference type="Proteomes" id="UP000811899"/>
    </source>
</evidence>
<dbReference type="EMBL" id="JAHCVJ010000002">
    <property type="protein sequence ID" value="MBT0663765.1"/>
    <property type="molecule type" value="Genomic_DNA"/>
</dbReference>
<evidence type="ECO:0008006" key="3">
    <source>
        <dbReference type="Google" id="ProtNLM"/>
    </source>
</evidence>
<keyword evidence="2" id="KW-1185">Reference proteome</keyword>
<accession>A0AAW4L1T9</accession>
<organism evidence="1 2">
    <name type="scientific">Geoanaerobacter pelophilus</name>
    <dbReference type="NCBI Taxonomy" id="60036"/>
    <lineage>
        <taxon>Bacteria</taxon>
        <taxon>Pseudomonadati</taxon>
        <taxon>Thermodesulfobacteriota</taxon>
        <taxon>Desulfuromonadia</taxon>
        <taxon>Geobacterales</taxon>
        <taxon>Geobacteraceae</taxon>
        <taxon>Geoanaerobacter</taxon>
    </lineage>
</organism>
<reference evidence="1 2" key="1">
    <citation type="submission" date="2021-05" db="EMBL/GenBank/DDBJ databases">
        <title>The draft genome of Geobacter pelophilus DSM 12255.</title>
        <authorList>
            <person name="Xu Z."/>
            <person name="Masuda Y."/>
            <person name="Itoh H."/>
            <person name="Senoo K."/>
        </authorList>
    </citation>
    <scope>NUCLEOTIDE SEQUENCE [LARGE SCALE GENOMIC DNA]</scope>
    <source>
        <strain evidence="1 2">DSM 12255</strain>
    </source>
</reference>
<protein>
    <recommendedName>
        <fullName evidence="3">HNH endonuclease</fullName>
    </recommendedName>
</protein>
<comment type="caution">
    <text evidence="1">The sequence shown here is derived from an EMBL/GenBank/DDBJ whole genome shotgun (WGS) entry which is preliminary data.</text>
</comment>
<sequence>MAKGYNANQERLAEINSFGKNLAKRAGFACEWCGGKDELRPWDYNPKAELDESGLALLCSRCRELAAGIKGSENELRSIRNALWSDVPAIAIGAARVLARCKEPWVREAIEESLIDDAIKQEILSGR</sequence>
<proteinExistence type="predicted"/>
<dbReference type="AlphaFoldDB" id="A0AAW4L1T9"/>
<gene>
    <name evidence="1" type="ORF">KI809_05565</name>
</gene>